<comment type="caution">
    <text evidence="1">The sequence shown here is derived from an EMBL/GenBank/DDBJ whole genome shotgun (WGS) entry which is preliminary data.</text>
</comment>
<gene>
    <name evidence="1" type="ORF">HAX54_040659</name>
</gene>
<dbReference type="EMBL" id="JACEIK010000578">
    <property type="protein sequence ID" value="MCD7459332.1"/>
    <property type="molecule type" value="Genomic_DNA"/>
</dbReference>
<name>A0ABS8SKP8_DATST</name>
<evidence type="ECO:0000313" key="2">
    <source>
        <dbReference type="Proteomes" id="UP000823775"/>
    </source>
</evidence>
<organism evidence="1 2">
    <name type="scientific">Datura stramonium</name>
    <name type="common">Jimsonweed</name>
    <name type="synonym">Common thornapple</name>
    <dbReference type="NCBI Taxonomy" id="4076"/>
    <lineage>
        <taxon>Eukaryota</taxon>
        <taxon>Viridiplantae</taxon>
        <taxon>Streptophyta</taxon>
        <taxon>Embryophyta</taxon>
        <taxon>Tracheophyta</taxon>
        <taxon>Spermatophyta</taxon>
        <taxon>Magnoliopsida</taxon>
        <taxon>eudicotyledons</taxon>
        <taxon>Gunneridae</taxon>
        <taxon>Pentapetalae</taxon>
        <taxon>asterids</taxon>
        <taxon>lamiids</taxon>
        <taxon>Solanales</taxon>
        <taxon>Solanaceae</taxon>
        <taxon>Solanoideae</taxon>
        <taxon>Datureae</taxon>
        <taxon>Datura</taxon>
    </lineage>
</organism>
<reference evidence="1 2" key="1">
    <citation type="journal article" date="2021" name="BMC Genomics">
        <title>Datura genome reveals duplications of psychoactive alkaloid biosynthetic genes and high mutation rate following tissue culture.</title>
        <authorList>
            <person name="Rajewski A."/>
            <person name="Carter-House D."/>
            <person name="Stajich J."/>
            <person name="Litt A."/>
        </authorList>
    </citation>
    <scope>NUCLEOTIDE SEQUENCE [LARGE SCALE GENOMIC DNA]</scope>
    <source>
        <strain evidence="1">AR-01</strain>
    </source>
</reference>
<protein>
    <submittedName>
        <fullName evidence="1">Uncharacterized protein</fullName>
    </submittedName>
</protein>
<dbReference type="Proteomes" id="UP000823775">
    <property type="component" value="Unassembled WGS sequence"/>
</dbReference>
<accession>A0ABS8SKP8</accession>
<evidence type="ECO:0000313" key="1">
    <source>
        <dbReference type="EMBL" id="MCD7459332.1"/>
    </source>
</evidence>
<sequence>MPSDKRGRRNWNGLFELINLSGPKHVLPWSMVQPGLAMEQTCELGTPFRDLHRLDKEFQLMGRDLPDPQLQALEWEQDLLLLIIEYVVNLYGGSTRARLARSVVGVTSHALAVPLSDVYSPTPSQSDD</sequence>
<keyword evidence="2" id="KW-1185">Reference proteome</keyword>
<proteinExistence type="predicted"/>